<evidence type="ECO:0000313" key="3">
    <source>
        <dbReference type="Proteomes" id="UP000229976"/>
    </source>
</evidence>
<keyword evidence="1" id="KW-0175">Coiled coil</keyword>
<reference evidence="2 3" key="1">
    <citation type="submission" date="2017-09" db="EMBL/GenBank/DDBJ databases">
        <title>Depth-based differentiation of microbial function through sediment-hosted aquifers and enrichment of novel symbionts in the deep terrestrial subsurface.</title>
        <authorList>
            <person name="Probst A.J."/>
            <person name="Ladd B."/>
            <person name="Jarett J.K."/>
            <person name="Geller-Mcgrath D.E."/>
            <person name="Sieber C.M."/>
            <person name="Emerson J.B."/>
            <person name="Anantharaman K."/>
            <person name="Thomas B.C."/>
            <person name="Malmstrom R."/>
            <person name="Stieglmeier M."/>
            <person name="Klingl A."/>
            <person name="Woyke T."/>
            <person name="Ryan C.M."/>
            <person name="Banfield J.F."/>
        </authorList>
    </citation>
    <scope>NUCLEOTIDE SEQUENCE [LARGE SCALE GENOMIC DNA]</scope>
    <source>
        <strain evidence="2">CG23_combo_of_CG06-09_8_20_14_all_39_17</strain>
    </source>
</reference>
<comment type="caution">
    <text evidence="2">The sequence shown here is derived from an EMBL/GenBank/DDBJ whole genome shotgun (WGS) entry which is preliminary data.</text>
</comment>
<proteinExistence type="predicted"/>
<gene>
    <name evidence="2" type="ORF">COX37_02915</name>
</gene>
<name>A0A2G9YTY8_9BACT</name>
<dbReference type="EMBL" id="PCRO01000035">
    <property type="protein sequence ID" value="PIP22649.1"/>
    <property type="molecule type" value="Genomic_DNA"/>
</dbReference>
<dbReference type="AlphaFoldDB" id="A0A2G9YTY8"/>
<dbReference type="Proteomes" id="UP000229976">
    <property type="component" value="Unassembled WGS sequence"/>
</dbReference>
<sequence>MSEANLSDYVNGIKGKVEQMERDMRDWKKCLEDAKKEIEKQIEIIDREVLSEIKSYENSDSPLSKIKDILDDIPTK</sequence>
<protein>
    <submittedName>
        <fullName evidence="2">Uncharacterized protein</fullName>
    </submittedName>
</protein>
<evidence type="ECO:0000256" key="1">
    <source>
        <dbReference type="SAM" id="Coils"/>
    </source>
</evidence>
<organism evidence="2 3">
    <name type="scientific">Candidatus Nealsonbacteria bacterium CG23_combo_of_CG06-09_8_20_14_all_39_17</name>
    <dbReference type="NCBI Taxonomy" id="1974722"/>
    <lineage>
        <taxon>Bacteria</taxon>
        <taxon>Candidatus Nealsoniibacteriota</taxon>
    </lineage>
</organism>
<evidence type="ECO:0000313" key="2">
    <source>
        <dbReference type="EMBL" id="PIP22649.1"/>
    </source>
</evidence>
<feature type="coiled-coil region" evidence="1">
    <location>
        <begin position="17"/>
        <end position="48"/>
    </location>
</feature>
<accession>A0A2G9YTY8</accession>